<proteinExistence type="predicted"/>
<sequence>MQEVVAGRGFGAVFLLCALSARHVFSQRPELASEAPWASRFVTIEADLAAMKASIGQLSVVLLPLASGSAFSGFTDGGASVRPSPRLVPGVAGPRSPPSSGPSVVAAGSSGVSLCVSPLPGLAPGVSGGEAPSVPSPT</sequence>
<evidence type="ECO:0000313" key="3">
    <source>
        <dbReference type="EMBL" id="MPC45257.1"/>
    </source>
</evidence>
<keyword evidence="2" id="KW-0732">Signal</keyword>
<feature type="chain" id="PRO_5023078392" evidence="2">
    <location>
        <begin position="27"/>
        <end position="138"/>
    </location>
</feature>
<evidence type="ECO:0000256" key="1">
    <source>
        <dbReference type="SAM" id="MobiDB-lite"/>
    </source>
</evidence>
<protein>
    <submittedName>
        <fullName evidence="3">Uncharacterized protein</fullName>
    </submittedName>
</protein>
<evidence type="ECO:0000313" key="4">
    <source>
        <dbReference type="Proteomes" id="UP000324222"/>
    </source>
</evidence>
<dbReference type="Proteomes" id="UP000324222">
    <property type="component" value="Unassembled WGS sequence"/>
</dbReference>
<dbReference type="EMBL" id="VSRR010006645">
    <property type="protein sequence ID" value="MPC45257.1"/>
    <property type="molecule type" value="Genomic_DNA"/>
</dbReference>
<dbReference type="AlphaFoldDB" id="A0A5B7FI95"/>
<feature type="region of interest" description="Disordered" evidence="1">
    <location>
        <begin position="75"/>
        <end position="109"/>
    </location>
</feature>
<gene>
    <name evidence="3" type="ORF">E2C01_038952</name>
</gene>
<comment type="caution">
    <text evidence="3">The sequence shown here is derived from an EMBL/GenBank/DDBJ whole genome shotgun (WGS) entry which is preliminary data.</text>
</comment>
<reference evidence="3 4" key="1">
    <citation type="submission" date="2019-05" db="EMBL/GenBank/DDBJ databases">
        <title>Another draft genome of Portunus trituberculatus and its Hox gene families provides insights of decapod evolution.</title>
        <authorList>
            <person name="Jeong J.-H."/>
            <person name="Song I."/>
            <person name="Kim S."/>
            <person name="Choi T."/>
            <person name="Kim D."/>
            <person name="Ryu S."/>
            <person name="Kim W."/>
        </authorList>
    </citation>
    <scope>NUCLEOTIDE SEQUENCE [LARGE SCALE GENOMIC DNA]</scope>
    <source>
        <tissue evidence="3">Muscle</tissue>
    </source>
</reference>
<organism evidence="3 4">
    <name type="scientific">Portunus trituberculatus</name>
    <name type="common">Swimming crab</name>
    <name type="synonym">Neptunus trituberculatus</name>
    <dbReference type="NCBI Taxonomy" id="210409"/>
    <lineage>
        <taxon>Eukaryota</taxon>
        <taxon>Metazoa</taxon>
        <taxon>Ecdysozoa</taxon>
        <taxon>Arthropoda</taxon>
        <taxon>Crustacea</taxon>
        <taxon>Multicrustacea</taxon>
        <taxon>Malacostraca</taxon>
        <taxon>Eumalacostraca</taxon>
        <taxon>Eucarida</taxon>
        <taxon>Decapoda</taxon>
        <taxon>Pleocyemata</taxon>
        <taxon>Brachyura</taxon>
        <taxon>Eubrachyura</taxon>
        <taxon>Portunoidea</taxon>
        <taxon>Portunidae</taxon>
        <taxon>Portuninae</taxon>
        <taxon>Portunus</taxon>
    </lineage>
</organism>
<keyword evidence="4" id="KW-1185">Reference proteome</keyword>
<evidence type="ECO:0000256" key="2">
    <source>
        <dbReference type="SAM" id="SignalP"/>
    </source>
</evidence>
<accession>A0A5B7FI95</accession>
<name>A0A5B7FI95_PORTR</name>
<feature type="signal peptide" evidence="2">
    <location>
        <begin position="1"/>
        <end position="26"/>
    </location>
</feature>